<reference evidence="2" key="1">
    <citation type="journal article" date="2007" name="Nature">
        <title>The grapevine genome sequence suggests ancestral hexaploidization in major angiosperm phyla.</title>
        <authorList>
            <consortium name="The French-Italian Public Consortium for Grapevine Genome Characterization."/>
            <person name="Jaillon O."/>
            <person name="Aury J.-M."/>
            <person name="Noel B."/>
            <person name="Policriti A."/>
            <person name="Clepet C."/>
            <person name="Casagrande A."/>
            <person name="Choisne N."/>
            <person name="Aubourg S."/>
            <person name="Vitulo N."/>
            <person name="Jubin C."/>
            <person name="Vezzi A."/>
            <person name="Legeai F."/>
            <person name="Hugueney P."/>
            <person name="Dasilva C."/>
            <person name="Horner D."/>
            <person name="Mica E."/>
            <person name="Jublot D."/>
            <person name="Poulain J."/>
            <person name="Bruyere C."/>
            <person name="Billault A."/>
            <person name="Segurens B."/>
            <person name="Gouyvenoux M."/>
            <person name="Ugarte E."/>
            <person name="Cattonaro F."/>
            <person name="Anthouard V."/>
            <person name="Vico V."/>
            <person name="Del Fabbro C."/>
            <person name="Alaux M."/>
            <person name="Di Gaspero G."/>
            <person name="Dumas V."/>
            <person name="Felice N."/>
            <person name="Paillard S."/>
            <person name="Juman I."/>
            <person name="Moroldo M."/>
            <person name="Scalabrin S."/>
            <person name="Canaguier A."/>
            <person name="Le Clainche I."/>
            <person name="Malacrida G."/>
            <person name="Durand E."/>
            <person name="Pesole G."/>
            <person name="Laucou V."/>
            <person name="Chatelet P."/>
            <person name="Merdinoglu D."/>
            <person name="Delledonne M."/>
            <person name="Pezzotti M."/>
            <person name="Lecharny A."/>
            <person name="Scarpelli C."/>
            <person name="Artiguenave F."/>
            <person name="Pe M.E."/>
            <person name="Valle G."/>
            <person name="Morgante M."/>
            <person name="Caboche M."/>
            <person name="Adam-Blondon A.-F."/>
            <person name="Weissenbach J."/>
            <person name="Quetier F."/>
            <person name="Wincker P."/>
        </authorList>
    </citation>
    <scope>NUCLEOTIDE SEQUENCE [LARGE SCALE GENOMIC DNA]</scope>
    <source>
        <strain evidence="2">cv. Pinot noir / PN40024</strain>
    </source>
</reference>
<evidence type="ECO:0000313" key="1">
    <source>
        <dbReference type="EMBL" id="CCB44718.1"/>
    </source>
</evidence>
<sequence length="14" mass="1673">MEAMSLSWQSKEDM</sequence>
<proteinExistence type="predicted"/>
<organism evidence="1 2">
    <name type="scientific">Vitis vinifera</name>
    <name type="common">Grape</name>
    <dbReference type="NCBI Taxonomy" id="29760"/>
    <lineage>
        <taxon>Eukaryota</taxon>
        <taxon>Viridiplantae</taxon>
        <taxon>Streptophyta</taxon>
        <taxon>Embryophyta</taxon>
        <taxon>Tracheophyta</taxon>
        <taxon>Spermatophyta</taxon>
        <taxon>Magnoliopsida</taxon>
        <taxon>eudicotyledons</taxon>
        <taxon>Gunneridae</taxon>
        <taxon>Pentapetalae</taxon>
        <taxon>rosids</taxon>
        <taxon>Vitales</taxon>
        <taxon>Vitaceae</taxon>
        <taxon>Viteae</taxon>
        <taxon>Vitis</taxon>
    </lineage>
</organism>
<protein>
    <submittedName>
        <fullName evidence="1">Uncharacterized protein</fullName>
    </submittedName>
</protein>
<gene>
    <name evidence="1" type="ordered locus">VIT_07s0141g00960</name>
</gene>
<dbReference type="EMBL" id="FN594965">
    <property type="protein sequence ID" value="CCB44718.1"/>
    <property type="molecule type" value="Genomic_DNA"/>
</dbReference>
<name>F6GXN2_VITVI</name>
<dbReference type="HOGENOM" id="CLU_3435188_0_0_1"/>
<evidence type="ECO:0000313" key="2">
    <source>
        <dbReference type="Proteomes" id="UP000009183"/>
    </source>
</evidence>
<keyword evidence="2" id="KW-1185">Reference proteome</keyword>
<dbReference type="Proteomes" id="UP000009183">
    <property type="component" value="Chromosome 7"/>
</dbReference>
<accession>F6GXN2</accession>
<dbReference type="InParanoid" id="F6GXN2"/>